<dbReference type="EMBL" id="VNIQ01000001">
    <property type="protein sequence ID" value="TYQ08950.1"/>
    <property type="molecule type" value="Genomic_DNA"/>
</dbReference>
<organism evidence="2">
    <name type="scientific">Nocardia globerula</name>
    <dbReference type="NCBI Taxonomy" id="1818"/>
    <lineage>
        <taxon>Bacteria</taxon>
        <taxon>Bacillati</taxon>
        <taxon>Actinomycetota</taxon>
        <taxon>Actinomycetes</taxon>
        <taxon>Mycobacteriales</taxon>
        <taxon>Nocardiaceae</taxon>
        <taxon>Nocardia</taxon>
    </lineage>
</organism>
<keyword evidence="1" id="KW-0472">Membrane</keyword>
<proteinExistence type="predicted"/>
<evidence type="ECO:0000313" key="2">
    <source>
        <dbReference type="EMBL" id="TYQ08950.1"/>
    </source>
</evidence>
<keyword evidence="1" id="KW-1133">Transmembrane helix</keyword>
<accession>A0A652YZQ6</accession>
<name>A0A652YZQ6_NOCGL</name>
<reference evidence="2" key="1">
    <citation type="submission" date="2019-07" db="EMBL/GenBank/DDBJ databases">
        <title>Genomic Encyclopedia of Type Strains, Phase IV (KMG-IV): sequencing the most valuable type-strain genomes for metagenomic binning, comparative biology and taxonomic classification.</title>
        <authorList>
            <person name="Goeker M."/>
        </authorList>
    </citation>
    <scope>NUCLEOTIDE SEQUENCE</scope>
    <source>
        <strain evidence="2">DSM 44596</strain>
    </source>
</reference>
<evidence type="ECO:0000256" key="1">
    <source>
        <dbReference type="SAM" id="Phobius"/>
    </source>
</evidence>
<feature type="transmembrane region" description="Helical" evidence="1">
    <location>
        <begin position="15"/>
        <end position="36"/>
    </location>
</feature>
<sequence>MAFLPLLLHVLLRQALYMAIIIVSLIVLVTLNVLALTGRTPDTRRDVSPHGEFTL</sequence>
<gene>
    <name evidence="2" type="ORF">FNL38_1011328</name>
</gene>
<comment type="caution">
    <text evidence="2">The sequence shown here is derived from an EMBL/GenBank/DDBJ whole genome shotgun (WGS) entry which is preliminary data.</text>
</comment>
<keyword evidence="1" id="KW-0812">Transmembrane</keyword>
<protein>
    <submittedName>
        <fullName evidence="2">Uncharacterized protein</fullName>
    </submittedName>
</protein>
<dbReference type="AlphaFoldDB" id="A0A652YZQ6"/>